<evidence type="ECO:0000313" key="1">
    <source>
        <dbReference type="EMBL" id="XPM63015.1"/>
    </source>
</evidence>
<gene>
    <name evidence="1" type="ORF">BH720_026665</name>
</gene>
<protein>
    <submittedName>
        <fullName evidence="1">Uncharacterized protein</fullName>
    </submittedName>
</protein>
<evidence type="ECO:0000313" key="2">
    <source>
        <dbReference type="Proteomes" id="UP000095472"/>
    </source>
</evidence>
<reference evidence="1 2" key="1">
    <citation type="journal article" date="2016" name="Genome Announc.">
        <title>Draft Genome Sequence of the Thermotolerant Cyanobacterium Desertifilum sp. IPPAS B-1220.</title>
        <authorList>
            <person name="Mironov K.S."/>
            <person name="Sinetova M.A."/>
            <person name="Bolatkhan K."/>
            <person name="Zayadan B.K."/>
            <person name="Ustinova V.V."/>
            <person name="Kupriyanova E.V."/>
            <person name="Skrypnik A.N."/>
            <person name="Gogoleva N.E."/>
            <person name="Gogolev Y.V."/>
            <person name="Los D.A."/>
        </authorList>
    </citation>
    <scope>NUCLEOTIDE SEQUENCE [LARGE SCALE GENOMIC DNA]</scope>
    <source>
        <strain evidence="1 2">IPPAS B-1220</strain>
    </source>
</reference>
<name>A0ACD5GQG3_9CYAN</name>
<organism evidence="1 2">
    <name type="scientific">Desertifilum tharense IPPAS B-1220</name>
    <dbReference type="NCBI Taxonomy" id="1781255"/>
    <lineage>
        <taxon>Bacteria</taxon>
        <taxon>Bacillati</taxon>
        <taxon>Cyanobacteriota</taxon>
        <taxon>Cyanophyceae</taxon>
        <taxon>Desertifilales</taxon>
        <taxon>Desertifilaceae</taxon>
        <taxon>Desertifilum</taxon>
    </lineage>
</organism>
<proteinExistence type="predicted"/>
<dbReference type="Proteomes" id="UP000095472">
    <property type="component" value="Chromosome"/>
</dbReference>
<accession>A0ACD5GQG3</accession>
<sequence length="86" mass="10101">MQLVATQMTTGRQETQDYYVASKWQNLPQRRIEKTLVDNNSKVLAASERTVALRERRTRELWYLNDVALTIHTFGWRGVPRGIIPR</sequence>
<dbReference type="EMBL" id="CP182909">
    <property type="protein sequence ID" value="XPM63015.1"/>
    <property type="molecule type" value="Genomic_DNA"/>
</dbReference>
<keyword evidence="2" id="KW-1185">Reference proteome</keyword>